<evidence type="ECO:0008006" key="3">
    <source>
        <dbReference type="Google" id="ProtNLM"/>
    </source>
</evidence>
<accession>A0ABW2RZF4</accession>
<evidence type="ECO:0000313" key="1">
    <source>
        <dbReference type="EMBL" id="MFC7448911.1"/>
    </source>
</evidence>
<keyword evidence="2" id="KW-1185">Reference proteome</keyword>
<sequence>MKDNPRTLAERPPAIPSGDDLERFAGYGVMGAPFASGHCLALRHFPASSIGEGYDAVWHRDPAGRWAIFSSNKPENSCSRYFGSALEEARSAHISVTWTGSHTLTVAVDEKIVWDLELRTSPATAAMTRIAGLMPAAWWNSDTVLKLMSRFAGRALGVGRIRLTGRASNGHRFRATPRMLWTVQGSRATIDGVDIGPPGPLAEQARLGDFWLPQRAIFAIGETYFDPSPAD</sequence>
<reference evidence="2" key="1">
    <citation type="journal article" date="2019" name="Int. J. Syst. Evol. Microbiol.">
        <title>The Global Catalogue of Microorganisms (GCM) 10K type strain sequencing project: providing services to taxonomists for standard genome sequencing and annotation.</title>
        <authorList>
            <consortium name="The Broad Institute Genomics Platform"/>
            <consortium name="The Broad Institute Genome Sequencing Center for Infectious Disease"/>
            <person name="Wu L."/>
            <person name="Ma J."/>
        </authorList>
    </citation>
    <scope>NUCLEOTIDE SEQUENCE [LARGE SCALE GENOMIC DNA]</scope>
    <source>
        <strain evidence="2">ICMP 19430</strain>
    </source>
</reference>
<name>A0ABW2RZF4_9NOCA</name>
<dbReference type="RefSeq" id="WP_378405442.1">
    <property type="nucleotide sequence ID" value="NZ_JBHTCS010000016.1"/>
</dbReference>
<organism evidence="1 2">
    <name type="scientific">Rhodococcus daqingensis</name>
    <dbReference type="NCBI Taxonomy" id="2479363"/>
    <lineage>
        <taxon>Bacteria</taxon>
        <taxon>Bacillati</taxon>
        <taxon>Actinomycetota</taxon>
        <taxon>Actinomycetes</taxon>
        <taxon>Mycobacteriales</taxon>
        <taxon>Nocardiaceae</taxon>
        <taxon>Rhodococcus</taxon>
    </lineage>
</organism>
<dbReference type="Proteomes" id="UP001596484">
    <property type="component" value="Unassembled WGS sequence"/>
</dbReference>
<dbReference type="EMBL" id="JBHTCS010000016">
    <property type="protein sequence ID" value="MFC7448911.1"/>
    <property type="molecule type" value="Genomic_DNA"/>
</dbReference>
<protein>
    <recommendedName>
        <fullName evidence="3">RES domain-containing protein</fullName>
    </recommendedName>
</protein>
<proteinExistence type="predicted"/>
<gene>
    <name evidence="1" type="ORF">ACFQS9_13520</name>
</gene>
<evidence type="ECO:0000313" key="2">
    <source>
        <dbReference type="Proteomes" id="UP001596484"/>
    </source>
</evidence>
<comment type="caution">
    <text evidence="1">The sequence shown here is derived from an EMBL/GenBank/DDBJ whole genome shotgun (WGS) entry which is preliminary data.</text>
</comment>